<feature type="transmembrane region" description="Helical" evidence="4">
    <location>
        <begin position="160"/>
        <end position="177"/>
    </location>
</feature>
<proteinExistence type="predicted"/>
<evidence type="ECO:0000256" key="1">
    <source>
        <dbReference type="ARBA" id="ARBA00001946"/>
    </source>
</evidence>
<dbReference type="KEGG" id="psym:J1N51_09325"/>
<comment type="cofactor">
    <cofactor evidence="1">
        <name>Mg(2+)</name>
        <dbReference type="ChEBI" id="CHEBI:18420"/>
    </cofactor>
</comment>
<keyword evidence="4" id="KW-0472">Membrane</keyword>
<dbReference type="FunFam" id="3.30.70.270:FF:000001">
    <property type="entry name" value="Diguanylate cyclase domain protein"/>
    <property type="match status" value="1"/>
</dbReference>
<dbReference type="Pfam" id="PF00990">
    <property type="entry name" value="GGDEF"/>
    <property type="match status" value="1"/>
</dbReference>
<evidence type="ECO:0000313" key="6">
    <source>
        <dbReference type="EMBL" id="QTH62957.1"/>
    </source>
</evidence>
<dbReference type="Proteomes" id="UP000682739">
    <property type="component" value="Chromosome"/>
</dbReference>
<dbReference type="SMART" id="SM00267">
    <property type="entry name" value="GGDEF"/>
    <property type="match status" value="1"/>
</dbReference>
<evidence type="ECO:0000313" key="7">
    <source>
        <dbReference type="Proteomes" id="UP000682739"/>
    </source>
</evidence>
<evidence type="ECO:0000256" key="2">
    <source>
        <dbReference type="ARBA" id="ARBA00012528"/>
    </source>
</evidence>
<dbReference type="EC" id="2.7.7.65" evidence="2"/>
<reference evidence="6" key="1">
    <citation type="submission" date="2021-03" db="EMBL/GenBank/DDBJ databases">
        <title>Description of Psychrosphaera ytuae sp. nov. isolated from deep sea sediment of South China Sea.</title>
        <authorList>
            <person name="Zhang J."/>
            <person name="Xu X.-D."/>
        </authorList>
    </citation>
    <scope>NUCLEOTIDE SEQUENCE</scope>
    <source>
        <strain evidence="6">MTZ26</strain>
    </source>
</reference>
<dbReference type="InterPro" id="IPR000160">
    <property type="entry name" value="GGDEF_dom"/>
</dbReference>
<dbReference type="Gene3D" id="3.30.70.270">
    <property type="match status" value="1"/>
</dbReference>
<organism evidence="6 7">
    <name type="scientific">Psychrosphaera ytuae</name>
    <dbReference type="NCBI Taxonomy" id="2820710"/>
    <lineage>
        <taxon>Bacteria</taxon>
        <taxon>Pseudomonadati</taxon>
        <taxon>Pseudomonadota</taxon>
        <taxon>Gammaproteobacteria</taxon>
        <taxon>Alteromonadales</taxon>
        <taxon>Pseudoalteromonadaceae</taxon>
        <taxon>Psychrosphaera</taxon>
    </lineage>
</organism>
<dbReference type="RefSeq" id="WP_208830686.1">
    <property type="nucleotide sequence ID" value="NZ_CP072110.1"/>
</dbReference>
<dbReference type="PROSITE" id="PS50887">
    <property type="entry name" value="GGDEF"/>
    <property type="match status" value="1"/>
</dbReference>
<name>A0A975D9E3_9GAMM</name>
<dbReference type="InterPro" id="IPR043128">
    <property type="entry name" value="Rev_trsase/Diguanyl_cyclase"/>
</dbReference>
<feature type="transmembrane region" description="Helical" evidence="4">
    <location>
        <begin position="82"/>
        <end position="101"/>
    </location>
</feature>
<evidence type="ECO:0000256" key="4">
    <source>
        <dbReference type="SAM" id="Phobius"/>
    </source>
</evidence>
<feature type="domain" description="GGDEF" evidence="5">
    <location>
        <begin position="226"/>
        <end position="357"/>
    </location>
</feature>
<keyword evidence="7" id="KW-1185">Reference proteome</keyword>
<dbReference type="GO" id="GO:0052621">
    <property type="term" value="F:diguanylate cyclase activity"/>
    <property type="evidence" value="ECO:0007669"/>
    <property type="project" value="UniProtKB-EC"/>
</dbReference>
<evidence type="ECO:0000259" key="5">
    <source>
        <dbReference type="PROSITE" id="PS50887"/>
    </source>
</evidence>
<evidence type="ECO:0000256" key="3">
    <source>
        <dbReference type="ARBA" id="ARBA00034247"/>
    </source>
</evidence>
<dbReference type="InterPro" id="IPR050469">
    <property type="entry name" value="Diguanylate_Cyclase"/>
</dbReference>
<feature type="transmembrane region" description="Helical" evidence="4">
    <location>
        <begin position="107"/>
        <end position="122"/>
    </location>
</feature>
<dbReference type="EMBL" id="CP072110">
    <property type="protein sequence ID" value="QTH62957.1"/>
    <property type="molecule type" value="Genomic_DNA"/>
</dbReference>
<feature type="transmembrane region" description="Helical" evidence="4">
    <location>
        <begin position="129"/>
        <end position="148"/>
    </location>
</feature>
<sequence>MGNRNEKWYSYLKADRVQLVEQSRKDMSLLTMIIIAIFVLSGLIISNHEIYSQFLLYSLIGALVMVVTSATLFYLTSHRLGGRLLLCTGVLLFNCSLIYSGGTENTALYWVMYYPLIVYSITGPKFGSLFSLAFLAMSAYFLYTPGAIIAEYADTEKSRYLLSSFVIVIFSFINEFYRFKSHNMMESVSLDNKKDANTDVLTNIPNRRFLEDSYFPYLQKNNEVLLPAAVIIADIDHFKMINDTHGHDIGDLAIIHCVNTFKKTLRNTDVLCRIGGEEFLICIPKMSLNKAEKIANKMRSALADNPLKLEDGAVLQLRSSFGVAEITSPKDFNSAIKLADDRLYKAKETGRNKVVAD</sequence>
<dbReference type="PANTHER" id="PTHR45138">
    <property type="entry name" value="REGULATORY COMPONENTS OF SENSORY TRANSDUCTION SYSTEM"/>
    <property type="match status" value="1"/>
</dbReference>
<keyword evidence="4" id="KW-1133">Transmembrane helix</keyword>
<feature type="transmembrane region" description="Helical" evidence="4">
    <location>
        <begin position="29"/>
        <end position="48"/>
    </location>
</feature>
<comment type="catalytic activity">
    <reaction evidence="3">
        <text>2 GTP = 3',3'-c-di-GMP + 2 diphosphate</text>
        <dbReference type="Rhea" id="RHEA:24898"/>
        <dbReference type="ChEBI" id="CHEBI:33019"/>
        <dbReference type="ChEBI" id="CHEBI:37565"/>
        <dbReference type="ChEBI" id="CHEBI:58805"/>
        <dbReference type="EC" id="2.7.7.65"/>
    </reaction>
</comment>
<dbReference type="SUPFAM" id="SSF55073">
    <property type="entry name" value="Nucleotide cyclase"/>
    <property type="match status" value="1"/>
</dbReference>
<dbReference type="NCBIfam" id="TIGR00254">
    <property type="entry name" value="GGDEF"/>
    <property type="match status" value="1"/>
</dbReference>
<protein>
    <recommendedName>
        <fullName evidence="2">diguanylate cyclase</fullName>
        <ecNumber evidence="2">2.7.7.65</ecNumber>
    </recommendedName>
</protein>
<feature type="transmembrane region" description="Helical" evidence="4">
    <location>
        <begin position="54"/>
        <end position="75"/>
    </location>
</feature>
<accession>A0A975D9E3</accession>
<gene>
    <name evidence="6" type="ORF">J1N51_09325</name>
</gene>
<dbReference type="InterPro" id="IPR029787">
    <property type="entry name" value="Nucleotide_cyclase"/>
</dbReference>
<dbReference type="CDD" id="cd01949">
    <property type="entry name" value="GGDEF"/>
    <property type="match status" value="1"/>
</dbReference>
<keyword evidence="4" id="KW-0812">Transmembrane</keyword>
<dbReference type="PANTHER" id="PTHR45138:SF9">
    <property type="entry name" value="DIGUANYLATE CYCLASE DGCM-RELATED"/>
    <property type="match status" value="1"/>
</dbReference>
<dbReference type="AlphaFoldDB" id="A0A975D9E3"/>